<dbReference type="RefSeq" id="WP_209265192.1">
    <property type="nucleotide sequence ID" value="NZ_JAFFZN010000010.1"/>
</dbReference>
<sequence>MGGAGDGGVLEGEGTLDVFGAVVDRSGGAVGVFDDFEEGEVELVPGVVGEAVPDCGDGRVVVTELVHPVKIVRSGGAA</sequence>
<accession>A0ABS3WTC3</accession>
<reference evidence="1 2" key="1">
    <citation type="submission" date="2021-02" db="EMBL/GenBank/DDBJ databases">
        <title>Streptomyces spirodelae sp. nov., isolated from duckweed.</title>
        <authorList>
            <person name="Saimee Y."/>
            <person name="Duangmal K."/>
        </authorList>
    </citation>
    <scope>NUCLEOTIDE SEQUENCE [LARGE SCALE GENOMIC DNA]</scope>
    <source>
        <strain evidence="1 2">DW4-2</strain>
    </source>
</reference>
<proteinExistence type="predicted"/>
<gene>
    <name evidence="1" type="ORF">JW592_12985</name>
</gene>
<evidence type="ECO:0000313" key="1">
    <source>
        <dbReference type="EMBL" id="MBO8186373.1"/>
    </source>
</evidence>
<evidence type="ECO:0000313" key="2">
    <source>
        <dbReference type="Proteomes" id="UP001518976"/>
    </source>
</evidence>
<dbReference type="Proteomes" id="UP001518976">
    <property type="component" value="Unassembled WGS sequence"/>
</dbReference>
<name>A0ABS3WTC3_9ACTN</name>
<protein>
    <submittedName>
        <fullName evidence="1">Uncharacterized protein</fullName>
    </submittedName>
</protein>
<comment type="caution">
    <text evidence="1">The sequence shown here is derived from an EMBL/GenBank/DDBJ whole genome shotgun (WGS) entry which is preliminary data.</text>
</comment>
<keyword evidence="2" id="KW-1185">Reference proteome</keyword>
<organism evidence="1 2">
    <name type="scientific">Streptomyces spirodelae</name>
    <dbReference type="NCBI Taxonomy" id="2812904"/>
    <lineage>
        <taxon>Bacteria</taxon>
        <taxon>Bacillati</taxon>
        <taxon>Actinomycetota</taxon>
        <taxon>Actinomycetes</taxon>
        <taxon>Kitasatosporales</taxon>
        <taxon>Streptomycetaceae</taxon>
        <taxon>Streptomyces</taxon>
    </lineage>
</organism>
<dbReference type="EMBL" id="JAFFZN010000010">
    <property type="protein sequence ID" value="MBO8186373.1"/>
    <property type="molecule type" value="Genomic_DNA"/>
</dbReference>